<sequence>MGLATSDLNKLDNEILDCLQEGRATPTLIKRLLEQAGTREEVSRQYVNQRLKRLSEHEHVNNILETGVYELVDDPRNENNG</sequence>
<name>A0A151AB24_9EURY</name>
<dbReference type="PATRIC" id="fig|1008153.3.peg.3104"/>
<organism evidence="1 2">
    <name type="scientific">Halalkalicoccus paucihalophilus</name>
    <dbReference type="NCBI Taxonomy" id="1008153"/>
    <lineage>
        <taxon>Archaea</taxon>
        <taxon>Methanobacteriati</taxon>
        <taxon>Methanobacteriota</taxon>
        <taxon>Stenosarchaea group</taxon>
        <taxon>Halobacteria</taxon>
        <taxon>Halobacteriales</taxon>
        <taxon>Halococcaceae</taxon>
        <taxon>Halalkalicoccus</taxon>
    </lineage>
</organism>
<keyword evidence="2" id="KW-1185">Reference proteome</keyword>
<reference evidence="1 2" key="1">
    <citation type="submission" date="2016-02" db="EMBL/GenBank/DDBJ databases">
        <title>Genome sequence of Halalkalicoccus paucihalophilus DSM 24557.</title>
        <authorList>
            <person name="Poehlein A."/>
            <person name="Daniel R."/>
        </authorList>
    </citation>
    <scope>NUCLEOTIDE SEQUENCE [LARGE SCALE GENOMIC DNA]</scope>
    <source>
        <strain evidence="1 2">DSM 24557</strain>
    </source>
</reference>
<dbReference type="Gene3D" id="1.10.10.10">
    <property type="entry name" value="Winged helix-like DNA-binding domain superfamily/Winged helix DNA-binding domain"/>
    <property type="match status" value="1"/>
</dbReference>
<evidence type="ECO:0000313" key="1">
    <source>
        <dbReference type="EMBL" id="KYH24906.1"/>
    </source>
</evidence>
<evidence type="ECO:0000313" key="2">
    <source>
        <dbReference type="Proteomes" id="UP000075321"/>
    </source>
</evidence>
<dbReference type="InterPro" id="IPR036388">
    <property type="entry name" value="WH-like_DNA-bd_sf"/>
</dbReference>
<dbReference type="AlphaFoldDB" id="A0A151AB24"/>
<dbReference type="EMBL" id="LTAZ01000011">
    <property type="protein sequence ID" value="KYH24906.1"/>
    <property type="molecule type" value="Genomic_DNA"/>
</dbReference>
<accession>A0A151AB24</accession>
<comment type="caution">
    <text evidence="1">The sequence shown here is derived from an EMBL/GenBank/DDBJ whole genome shotgun (WGS) entry which is preliminary data.</text>
</comment>
<dbReference type="Proteomes" id="UP000075321">
    <property type="component" value="Unassembled WGS sequence"/>
</dbReference>
<protein>
    <submittedName>
        <fullName evidence="1">Uncharacterized protein</fullName>
    </submittedName>
</protein>
<gene>
    <name evidence="1" type="ORF">HAPAU_29980</name>
</gene>
<proteinExistence type="predicted"/>